<dbReference type="Gene3D" id="3.80.10.10">
    <property type="entry name" value="Ribonuclease Inhibitor"/>
    <property type="match status" value="1"/>
</dbReference>
<evidence type="ECO:0000313" key="1">
    <source>
        <dbReference type="EMBL" id="KTB32301.1"/>
    </source>
</evidence>
<dbReference type="Proteomes" id="UP000054988">
    <property type="component" value="Unassembled WGS sequence"/>
</dbReference>
<dbReference type="EMBL" id="LATX01002242">
    <property type="protein sequence ID" value="KTB32301.1"/>
    <property type="molecule type" value="Genomic_DNA"/>
</dbReference>
<accession>A0A0W0F7I2</accession>
<evidence type="ECO:0000313" key="2">
    <source>
        <dbReference type="Proteomes" id="UP000054988"/>
    </source>
</evidence>
<reference evidence="1 2" key="1">
    <citation type="submission" date="2015-12" db="EMBL/GenBank/DDBJ databases">
        <title>Draft genome sequence of Moniliophthora roreri, the causal agent of frosty pod rot of cacao.</title>
        <authorList>
            <person name="Aime M.C."/>
            <person name="Diaz-Valderrama J.R."/>
            <person name="Kijpornyongpan T."/>
            <person name="Phillips-Mora W."/>
        </authorList>
    </citation>
    <scope>NUCLEOTIDE SEQUENCE [LARGE SCALE GENOMIC DNA]</scope>
    <source>
        <strain evidence="1 2">MCA 2952</strain>
    </source>
</reference>
<dbReference type="SUPFAM" id="SSF52058">
    <property type="entry name" value="L domain-like"/>
    <property type="match status" value="1"/>
</dbReference>
<organism evidence="1 2">
    <name type="scientific">Moniliophthora roreri</name>
    <name type="common">Frosty pod rot fungus</name>
    <name type="synonym">Monilia roreri</name>
    <dbReference type="NCBI Taxonomy" id="221103"/>
    <lineage>
        <taxon>Eukaryota</taxon>
        <taxon>Fungi</taxon>
        <taxon>Dikarya</taxon>
        <taxon>Basidiomycota</taxon>
        <taxon>Agaricomycotina</taxon>
        <taxon>Agaricomycetes</taxon>
        <taxon>Agaricomycetidae</taxon>
        <taxon>Agaricales</taxon>
        <taxon>Marasmiineae</taxon>
        <taxon>Marasmiaceae</taxon>
        <taxon>Moniliophthora</taxon>
    </lineage>
</organism>
<gene>
    <name evidence="1" type="ORF">WG66_15151</name>
</gene>
<dbReference type="eggNOG" id="ENOG502RC5K">
    <property type="taxonomic scope" value="Eukaryota"/>
</dbReference>
<evidence type="ECO:0008006" key="3">
    <source>
        <dbReference type="Google" id="ProtNLM"/>
    </source>
</evidence>
<sequence length="647" mass="73269">MTIDAQQGPSAFDERPLLSNQNLVNGIESQTVGVHRRPSSNSASSVPFLPSSSLNIVESVVGAITNWISNNRQGQDYSQTSVYTSLLNLIPRTEMSVLGFDHEPSATLLCPECLYTFNAHRKICSPVTLRRIRANYLPNESEVYLFKEWVEDTKRDFARYDAEIGRLRSILKKLEGERAYLQRYADEYRTLLSPIRRLPPEVLTNIATLYCQDQPSVLKKTGVTPPLTIAQTCAVWRALAFNTPSLWSSFHVELGPMSLGSLQLLSTYLKLSGDHPLSVTLVCGRGSNWDDVFLQTLLEHTRRWKHLILHHADLIQNLPSPPDLPILESLELSSQLLRASPIFKSMPWLRTLILDDVEFEDLEEGYFPFTQLTSVTLRRLQMGSALRVLNRCPSLREAVISCRRNFSWSPTVEYNPPIDLRRLTSLTVINELISDFFQNITTPALSSLTIATPAPPHNNMDAWPQEVFVAFLRRSLCPLKRLSLLRVELSDTDLLAILDFTPCLTHLSVMESRADDLPATITNQFLRQLTFPKVFHPSRRPPLPRLELVDFVVHQSEIDYGLVVDLLESRSSEVAKREGYSIVRDVSVRQGNLDKLEFPFIRQDVIPKVEVPLAPIIDRITNRVFALGGSVVTPMFSFVRLLVPGLF</sequence>
<protein>
    <recommendedName>
        <fullName evidence="3">F-box domain-containing protein</fullName>
    </recommendedName>
</protein>
<comment type="caution">
    <text evidence="1">The sequence shown here is derived from an EMBL/GenBank/DDBJ whole genome shotgun (WGS) entry which is preliminary data.</text>
</comment>
<name>A0A0W0F7I2_MONRR</name>
<dbReference type="InterPro" id="IPR032675">
    <property type="entry name" value="LRR_dom_sf"/>
</dbReference>
<proteinExistence type="predicted"/>
<dbReference type="AlphaFoldDB" id="A0A0W0F7I2"/>